<name>A0A183CMM9_GLOPA</name>
<dbReference type="AlphaFoldDB" id="A0A183CMM9"/>
<evidence type="ECO:0000313" key="1">
    <source>
        <dbReference type="Proteomes" id="UP000050741"/>
    </source>
</evidence>
<evidence type="ECO:0000313" key="2">
    <source>
        <dbReference type="WBParaSite" id="GPLIN_001413500"/>
    </source>
</evidence>
<reference evidence="1" key="1">
    <citation type="submission" date="2014-05" db="EMBL/GenBank/DDBJ databases">
        <title>The genome and life-stage specific transcriptomes of Globodera pallida elucidate key aspects of plant parasitism by a cyst nematode.</title>
        <authorList>
            <person name="Cotton J.A."/>
            <person name="Lilley C.J."/>
            <person name="Jones L.M."/>
            <person name="Kikuchi T."/>
            <person name="Reid A.J."/>
            <person name="Thorpe P."/>
            <person name="Tsai I.J."/>
            <person name="Beasley H."/>
            <person name="Blok V."/>
            <person name="Cock P.J.A."/>
            <person name="Van den Akker S.E."/>
            <person name="Holroyd N."/>
            <person name="Hunt M."/>
            <person name="Mantelin S."/>
            <person name="Naghra H."/>
            <person name="Pain A."/>
            <person name="Palomares-Rius J.E."/>
            <person name="Zarowiecki M."/>
            <person name="Berriman M."/>
            <person name="Jones J.T."/>
            <person name="Urwin P.E."/>
        </authorList>
    </citation>
    <scope>NUCLEOTIDE SEQUENCE [LARGE SCALE GENOMIC DNA]</scope>
    <source>
        <strain evidence="1">Lindley</strain>
    </source>
</reference>
<proteinExistence type="predicted"/>
<accession>A0A183CMM9</accession>
<keyword evidence="1" id="KW-1185">Reference proteome</keyword>
<protein>
    <submittedName>
        <fullName evidence="2">GMC_OxRdtase_N domain-containing protein</fullName>
    </submittedName>
</protein>
<reference evidence="2" key="2">
    <citation type="submission" date="2016-06" db="UniProtKB">
        <authorList>
            <consortium name="WormBaseParasite"/>
        </authorList>
    </citation>
    <scope>IDENTIFICATION</scope>
</reference>
<organism evidence="1 2">
    <name type="scientific">Globodera pallida</name>
    <name type="common">Potato cyst nematode worm</name>
    <name type="synonym">Heterodera pallida</name>
    <dbReference type="NCBI Taxonomy" id="36090"/>
    <lineage>
        <taxon>Eukaryota</taxon>
        <taxon>Metazoa</taxon>
        <taxon>Ecdysozoa</taxon>
        <taxon>Nematoda</taxon>
        <taxon>Chromadorea</taxon>
        <taxon>Rhabditida</taxon>
        <taxon>Tylenchina</taxon>
        <taxon>Tylenchomorpha</taxon>
        <taxon>Tylenchoidea</taxon>
        <taxon>Heteroderidae</taxon>
        <taxon>Heteroderinae</taxon>
        <taxon>Globodera</taxon>
    </lineage>
</organism>
<dbReference type="Gene3D" id="1.10.1410.10">
    <property type="match status" value="1"/>
</dbReference>
<dbReference type="GO" id="GO:0046872">
    <property type="term" value="F:metal ion binding"/>
    <property type="evidence" value="ECO:0007669"/>
    <property type="project" value="UniProtKB-KW"/>
</dbReference>
<dbReference type="Proteomes" id="UP000050741">
    <property type="component" value="Unassembled WGS sequence"/>
</dbReference>
<dbReference type="SUPFAM" id="SSF81631">
    <property type="entry name" value="PAP/OAS1 substrate-binding domain"/>
    <property type="match status" value="1"/>
</dbReference>
<sequence>LMLVLHFLNRKEVPNNVLPALVQFPAQVRDQMFTPNVGDIVRKLEEPPSLERLPFWGNKCAKSVGELAVELVDYYALFDPRTRAISIRFGCTQSKKQRRQGKHGPQLNVFDPFHPKSVTRSRLHAKALVLGFQFLRDQMTAGKHLATFPLLDGLTEQFAEHARQRGIQWTKLLNANLDAVLVALKYCHPLTGEHFWQVHGVETAQKTGEQRTFVLRCRHVVLACGQQQPKLLGVPGELATDERIVYSLSSLKHLLETDDDATTTTATRTTTMARRKCPPTVRWLCPYFTLYGELNVN</sequence>
<dbReference type="WBParaSite" id="GPLIN_001413500">
    <property type="protein sequence ID" value="GPLIN_001413500"/>
    <property type="gene ID" value="GPLIN_001413500"/>
</dbReference>